<evidence type="ECO:0000256" key="1">
    <source>
        <dbReference type="SAM" id="Phobius"/>
    </source>
</evidence>
<keyword evidence="1" id="KW-1133">Transmembrane helix</keyword>
<evidence type="ECO:0000313" key="2">
    <source>
        <dbReference type="EMBL" id="PQF22951.1"/>
    </source>
</evidence>
<reference evidence="2 3" key="1">
    <citation type="journal article" date="2018" name="Pathog. Dis.">
        <title>Whole-genome sequencing based characterization of antimicrobial resistance in Enterococcus.</title>
        <authorList>
            <person name="Tyson G."/>
        </authorList>
    </citation>
    <scope>NUCLEOTIDE SEQUENCE [LARGE SCALE GENOMIC DNA]</scope>
    <source>
        <strain evidence="2 3">CVM N55263</strain>
    </source>
</reference>
<organism evidence="2 3">
    <name type="scientific">Enterococcus mundtii</name>
    <dbReference type="NCBI Taxonomy" id="53346"/>
    <lineage>
        <taxon>Bacteria</taxon>
        <taxon>Bacillati</taxon>
        <taxon>Bacillota</taxon>
        <taxon>Bacilli</taxon>
        <taxon>Lactobacillales</taxon>
        <taxon>Enterococcaceae</taxon>
        <taxon>Enterococcus</taxon>
    </lineage>
</organism>
<proteinExistence type="predicted"/>
<dbReference type="EMBL" id="PUAP01000027">
    <property type="protein sequence ID" value="PQF22951.1"/>
    <property type="molecule type" value="Genomic_DNA"/>
</dbReference>
<feature type="transmembrane region" description="Helical" evidence="1">
    <location>
        <begin position="34"/>
        <end position="50"/>
    </location>
</feature>
<name>A0A2S7RTD0_ENTMU</name>
<gene>
    <name evidence="2" type="ORF">CUS89_09585</name>
</gene>
<protein>
    <submittedName>
        <fullName evidence="2">Uncharacterized protein</fullName>
    </submittedName>
</protein>
<keyword evidence="1" id="KW-0472">Membrane</keyword>
<comment type="caution">
    <text evidence="2">The sequence shown here is derived from an EMBL/GenBank/DDBJ whole genome shotgun (WGS) entry which is preliminary data.</text>
</comment>
<feature type="transmembrane region" description="Helical" evidence="1">
    <location>
        <begin position="71"/>
        <end position="88"/>
    </location>
</feature>
<keyword evidence="1" id="KW-0812">Transmembrane</keyword>
<accession>A0A2S7RTD0</accession>
<feature type="transmembrane region" description="Helical" evidence="1">
    <location>
        <begin position="12"/>
        <end position="28"/>
    </location>
</feature>
<dbReference type="Proteomes" id="UP000237934">
    <property type="component" value="Unassembled WGS sequence"/>
</dbReference>
<dbReference type="AlphaFoldDB" id="A0A2S7RTD0"/>
<sequence length="91" mass="10501">MKLKTIRSIRVVKVIQFLLSFSSVYLLIKGPKYVFLIPLLFGFLLELILPKEYGGGIFKNKKNVFINSDKIWIEPLIGIILLIIFIIFSTI</sequence>
<evidence type="ECO:0000313" key="3">
    <source>
        <dbReference type="Proteomes" id="UP000237934"/>
    </source>
</evidence>